<evidence type="ECO:0000256" key="11">
    <source>
        <dbReference type="SAM" id="Phobius"/>
    </source>
</evidence>
<keyword evidence="11" id="KW-0472">Membrane</keyword>
<accession>A0A4Y9ZU36</accession>
<dbReference type="Gene3D" id="1.10.630.10">
    <property type="entry name" value="Cytochrome P450"/>
    <property type="match status" value="1"/>
</dbReference>
<dbReference type="PRINTS" id="PR00385">
    <property type="entry name" value="P450"/>
</dbReference>
<keyword evidence="4 9" id="KW-0349">Heme</keyword>
<comment type="caution">
    <text evidence="12">The sequence shown here is derived from an EMBL/GenBank/DDBJ whole genome shotgun (WGS) entry which is preliminary data.</text>
</comment>
<keyword evidence="7 9" id="KW-0408">Iron</keyword>
<evidence type="ECO:0000256" key="8">
    <source>
        <dbReference type="ARBA" id="ARBA00023033"/>
    </source>
</evidence>
<keyword evidence="11" id="KW-0812">Transmembrane</keyword>
<evidence type="ECO:0000256" key="9">
    <source>
        <dbReference type="PIRSR" id="PIRSR602401-1"/>
    </source>
</evidence>
<evidence type="ECO:0000313" key="13">
    <source>
        <dbReference type="Proteomes" id="UP000298061"/>
    </source>
</evidence>
<dbReference type="InterPro" id="IPR002401">
    <property type="entry name" value="Cyt_P450_E_grp-I"/>
</dbReference>
<protein>
    <recommendedName>
        <fullName evidence="14">Cytochrome P450</fullName>
    </recommendedName>
</protein>
<feature type="binding site" description="axial binding residue" evidence="9">
    <location>
        <position position="408"/>
    </location>
    <ligand>
        <name>heme</name>
        <dbReference type="ChEBI" id="CHEBI:30413"/>
    </ligand>
    <ligandPart>
        <name>Fe</name>
        <dbReference type="ChEBI" id="CHEBI:18248"/>
    </ligandPart>
</feature>
<keyword evidence="6 10" id="KW-0560">Oxidoreductase</keyword>
<comment type="pathway">
    <text evidence="2">Secondary metabolite biosynthesis.</text>
</comment>
<dbReference type="GO" id="GO:0016705">
    <property type="term" value="F:oxidoreductase activity, acting on paired donors, with incorporation or reduction of molecular oxygen"/>
    <property type="evidence" value="ECO:0007669"/>
    <property type="project" value="InterPro"/>
</dbReference>
<evidence type="ECO:0000256" key="4">
    <source>
        <dbReference type="ARBA" id="ARBA00022617"/>
    </source>
</evidence>
<evidence type="ECO:0000313" key="12">
    <source>
        <dbReference type="EMBL" id="TFY77029.1"/>
    </source>
</evidence>
<evidence type="ECO:0000256" key="7">
    <source>
        <dbReference type="ARBA" id="ARBA00023004"/>
    </source>
</evidence>
<keyword evidence="13" id="KW-1185">Reference proteome</keyword>
<dbReference type="Pfam" id="PF00067">
    <property type="entry name" value="p450"/>
    <property type="match status" value="1"/>
</dbReference>
<dbReference type="EMBL" id="SFCI01001022">
    <property type="protein sequence ID" value="TFY77029.1"/>
    <property type="molecule type" value="Genomic_DNA"/>
</dbReference>
<dbReference type="PROSITE" id="PS00086">
    <property type="entry name" value="CYTOCHROME_P450"/>
    <property type="match status" value="1"/>
</dbReference>
<evidence type="ECO:0000256" key="6">
    <source>
        <dbReference type="ARBA" id="ARBA00023002"/>
    </source>
</evidence>
<proteinExistence type="inferred from homology"/>
<dbReference type="SUPFAM" id="SSF48264">
    <property type="entry name" value="Cytochrome P450"/>
    <property type="match status" value="1"/>
</dbReference>
<dbReference type="PRINTS" id="PR00463">
    <property type="entry name" value="EP450I"/>
</dbReference>
<dbReference type="PANTHER" id="PTHR24305:SF166">
    <property type="entry name" value="CYTOCHROME P450 12A4, MITOCHONDRIAL-RELATED"/>
    <property type="match status" value="1"/>
</dbReference>
<dbReference type="InterPro" id="IPR017972">
    <property type="entry name" value="Cyt_P450_CS"/>
</dbReference>
<dbReference type="AlphaFoldDB" id="A0A4Y9ZU36"/>
<dbReference type="InterPro" id="IPR001128">
    <property type="entry name" value="Cyt_P450"/>
</dbReference>
<gene>
    <name evidence="12" type="ORF">EWM64_g6981</name>
</gene>
<name>A0A4Y9ZU36_9AGAM</name>
<dbReference type="OrthoDB" id="1470350at2759"/>
<dbReference type="GO" id="GO:0020037">
    <property type="term" value="F:heme binding"/>
    <property type="evidence" value="ECO:0007669"/>
    <property type="project" value="InterPro"/>
</dbReference>
<comment type="similarity">
    <text evidence="3 10">Belongs to the cytochrome P450 family.</text>
</comment>
<evidence type="ECO:0000256" key="5">
    <source>
        <dbReference type="ARBA" id="ARBA00022723"/>
    </source>
</evidence>
<evidence type="ECO:0000256" key="10">
    <source>
        <dbReference type="RuleBase" id="RU000461"/>
    </source>
</evidence>
<dbReference type="GO" id="GO:0005506">
    <property type="term" value="F:iron ion binding"/>
    <property type="evidence" value="ECO:0007669"/>
    <property type="project" value="InterPro"/>
</dbReference>
<dbReference type="PANTHER" id="PTHR24305">
    <property type="entry name" value="CYTOCHROME P450"/>
    <property type="match status" value="1"/>
</dbReference>
<keyword evidence="11" id="KW-1133">Transmembrane helix</keyword>
<feature type="non-terminal residue" evidence="12">
    <location>
        <position position="1"/>
    </location>
</feature>
<dbReference type="STRING" id="135208.A0A4Y9ZU36"/>
<evidence type="ECO:0008006" key="14">
    <source>
        <dbReference type="Google" id="ProtNLM"/>
    </source>
</evidence>
<evidence type="ECO:0000256" key="2">
    <source>
        <dbReference type="ARBA" id="ARBA00005179"/>
    </source>
</evidence>
<feature type="transmembrane region" description="Helical" evidence="11">
    <location>
        <begin position="12"/>
        <end position="32"/>
    </location>
</feature>
<dbReference type="GO" id="GO:0004497">
    <property type="term" value="F:monooxygenase activity"/>
    <property type="evidence" value="ECO:0007669"/>
    <property type="project" value="UniProtKB-KW"/>
</dbReference>
<keyword evidence="5 9" id="KW-0479">Metal-binding</keyword>
<evidence type="ECO:0000256" key="3">
    <source>
        <dbReference type="ARBA" id="ARBA00010617"/>
    </source>
</evidence>
<dbReference type="InterPro" id="IPR036396">
    <property type="entry name" value="Cyt_P450_sf"/>
</dbReference>
<dbReference type="InterPro" id="IPR050121">
    <property type="entry name" value="Cytochrome_P450_monoxygenase"/>
</dbReference>
<evidence type="ECO:0000256" key="1">
    <source>
        <dbReference type="ARBA" id="ARBA00001971"/>
    </source>
</evidence>
<organism evidence="12 13">
    <name type="scientific">Hericium alpestre</name>
    <dbReference type="NCBI Taxonomy" id="135208"/>
    <lineage>
        <taxon>Eukaryota</taxon>
        <taxon>Fungi</taxon>
        <taxon>Dikarya</taxon>
        <taxon>Basidiomycota</taxon>
        <taxon>Agaricomycotina</taxon>
        <taxon>Agaricomycetes</taxon>
        <taxon>Russulales</taxon>
        <taxon>Hericiaceae</taxon>
        <taxon>Hericium</taxon>
    </lineage>
</organism>
<reference evidence="12 13" key="1">
    <citation type="submission" date="2019-02" db="EMBL/GenBank/DDBJ databases">
        <title>Genome sequencing of the rare red list fungi Hericium alpestre (H. flagellum).</title>
        <authorList>
            <person name="Buettner E."/>
            <person name="Kellner H."/>
        </authorList>
    </citation>
    <scope>NUCLEOTIDE SEQUENCE [LARGE SCALE GENOMIC DNA]</scope>
    <source>
        <strain evidence="12 13">DSM 108284</strain>
    </source>
</reference>
<keyword evidence="8 10" id="KW-0503">Monooxygenase</keyword>
<sequence length="463" mass="52216">ELSLAMLNTYSPLLLLCPAAYAVAICIYRLYFHPLRSIPGPWYAAISHLWLRPFSSELQQTFAIHSLVKKYGPIVRIAPNRVVFVDGDTTKLIYGKAKFDKGDWYKMFRINGIDTAFCTLGSAEHAVIRRVQAPHYISSNLDKFQPEMRDTTNELMRNLLDFEGHESFDCMRMFRHLLTDIMLRVVFELKGEAVNAWANREVYPITATVRDVLLSQLLFIRGRMQQAYKNMEMGMSDGSYRKPLVSRLAESTVLPEDTKVAETGDHFLAGVNCTATIISYVLWSVARQPEVLKKLQTELDAVMPDSETIPDIQTLNSLPYLTAVLQESLRLYGSAVIAYLPRVVPGTGLNVFGYDIPPGTVVGTLTRSANRQEDVYPSAGTFDPTRWMQEIVPEKVQLMSFGYGSRMCAGENLAQMILRIVVASLVRNLNPKVPKKDGTRGPEQMYGETLPEDPVTLIFEPRL</sequence>
<dbReference type="Proteomes" id="UP000298061">
    <property type="component" value="Unassembled WGS sequence"/>
</dbReference>
<comment type="cofactor">
    <cofactor evidence="1 9">
        <name>heme</name>
        <dbReference type="ChEBI" id="CHEBI:30413"/>
    </cofactor>
</comment>